<organism evidence="3 4">
    <name type="scientific">Plasmodium vinckei brucechwatti</name>
    <dbReference type="NCBI Taxonomy" id="119398"/>
    <lineage>
        <taxon>Eukaryota</taxon>
        <taxon>Sar</taxon>
        <taxon>Alveolata</taxon>
        <taxon>Apicomplexa</taxon>
        <taxon>Aconoidasida</taxon>
        <taxon>Haemosporida</taxon>
        <taxon>Plasmodiidae</taxon>
        <taxon>Plasmodium</taxon>
        <taxon>Plasmodium (Vinckeia)</taxon>
    </lineage>
</organism>
<keyword evidence="1" id="KW-0732">Signal</keyword>
<feature type="domain" description="PYST-C1-like N-terminal" evidence="2">
    <location>
        <begin position="32"/>
        <end position="73"/>
    </location>
</feature>
<dbReference type="VEuPathDB" id="PlasmoDB:PVBDA_0301890"/>
<feature type="chain" id="PRO_5028232642" evidence="1">
    <location>
        <begin position="20"/>
        <end position="102"/>
    </location>
</feature>
<evidence type="ECO:0000259" key="2">
    <source>
        <dbReference type="Pfam" id="PF09690"/>
    </source>
</evidence>
<reference evidence="3 4" key="1">
    <citation type="submission" date="2020-08" db="EMBL/GenBank/DDBJ databases">
        <authorList>
            <person name="Ramaprasad A."/>
        </authorList>
    </citation>
    <scope>NUCLEOTIDE SEQUENCE [LARGE SCALE GENOMIC DNA]</scope>
</reference>
<evidence type="ECO:0000313" key="4">
    <source>
        <dbReference type="Proteomes" id="UP000515550"/>
    </source>
</evidence>
<dbReference type="AlphaFoldDB" id="A0A6V7RWN8"/>
<sequence length="102" mass="11748">MNRRIFSLVCIALYALLDALIYCSEQKYNRSKTSGLKNRIICAVKKINRSYKKNGIESKRETQLNNNNNNHPKYGDDGYYYGDNITVTKCWGCCGNKHADDE</sequence>
<dbReference type="NCBIfam" id="TIGR01601">
    <property type="entry name" value="PYST-C1"/>
    <property type="match status" value="1"/>
</dbReference>
<gene>
    <name evidence="3" type="ORF">PVBDA_0301890</name>
</gene>
<protein>
    <submittedName>
        <fullName evidence="3">Fam-c protein</fullName>
    </submittedName>
</protein>
<dbReference type="InterPro" id="IPR006488">
    <property type="entry name" value="PYST-C1_N"/>
</dbReference>
<dbReference type="Pfam" id="PF09690">
    <property type="entry name" value="PYST-C1"/>
    <property type="match status" value="1"/>
</dbReference>
<proteinExistence type="predicted"/>
<evidence type="ECO:0000313" key="3">
    <source>
        <dbReference type="EMBL" id="CAD2085574.1"/>
    </source>
</evidence>
<feature type="signal peptide" evidence="1">
    <location>
        <begin position="1"/>
        <end position="19"/>
    </location>
</feature>
<evidence type="ECO:0000256" key="1">
    <source>
        <dbReference type="SAM" id="SignalP"/>
    </source>
</evidence>
<accession>A0A6V7RWN8</accession>
<name>A0A6V7RWN8_PLAVN</name>
<dbReference type="EMBL" id="LR865381">
    <property type="protein sequence ID" value="CAD2085574.1"/>
    <property type="molecule type" value="Genomic_DNA"/>
</dbReference>
<dbReference type="Proteomes" id="UP000515550">
    <property type="component" value="Chromosome PVBDA_03"/>
</dbReference>